<organism evidence="4 5">
    <name type="scientific">Marinomonas foliarum</name>
    <dbReference type="NCBI Taxonomy" id="491950"/>
    <lineage>
        <taxon>Bacteria</taxon>
        <taxon>Pseudomonadati</taxon>
        <taxon>Pseudomonadota</taxon>
        <taxon>Gammaproteobacteria</taxon>
        <taxon>Oceanospirillales</taxon>
        <taxon>Oceanospirillaceae</taxon>
        <taxon>Marinomonas</taxon>
    </lineage>
</organism>
<dbReference type="SUPFAM" id="SSF53474">
    <property type="entry name" value="alpha/beta-Hydrolases"/>
    <property type="match status" value="1"/>
</dbReference>
<feature type="domain" description="AB hydrolase-1" evidence="2">
    <location>
        <begin position="55"/>
        <end position="287"/>
    </location>
</feature>
<dbReference type="RefSeq" id="WP_114412063.1">
    <property type="nucleotide sequence ID" value="NZ_CP070273.1"/>
</dbReference>
<protein>
    <submittedName>
        <fullName evidence="3">Alpha/beta hydrolase</fullName>
    </submittedName>
    <submittedName>
        <fullName evidence="4">Pimeloyl-ACP methyl ester carboxylesterase</fullName>
    </submittedName>
</protein>
<dbReference type="Proteomes" id="UP000644167">
    <property type="component" value="Chromosome"/>
</dbReference>
<name>A0A368ZYV6_9GAMM</name>
<feature type="signal peptide" evidence="1">
    <location>
        <begin position="1"/>
        <end position="28"/>
    </location>
</feature>
<keyword evidence="3" id="KW-0378">Hydrolase</keyword>
<dbReference type="InterPro" id="IPR029058">
    <property type="entry name" value="AB_hydrolase_fold"/>
</dbReference>
<dbReference type="PANTHER" id="PTHR43798">
    <property type="entry name" value="MONOACYLGLYCEROL LIPASE"/>
    <property type="match status" value="1"/>
</dbReference>
<gene>
    <name evidence="4" type="ORF">DFP77_11523</name>
    <name evidence="3" type="ORF">JSY38_10240</name>
</gene>
<dbReference type="EMBL" id="QPJQ01000015">
    <property type="protein sequence ID" value="RCX02190.1"/>
    <property type="molecule type" value="Genomic_DNA"/>
</dbReference>
<sequence>MIKIARKLALSSLLYSFFLMFFTPLAFASDQNYKVVSADGVSLAVQESGAPEGIPIIFVHGLLGSHLSWSSQINDPQLAKNRLITFDLRGHGLSDQPEAIESYQNGRLWGDDLAAVIESVKTTSPQKPILVGWSLGGSVISSYLATYGDSHIAGVMYVGGVIELAAGQITPHPKTYSGMADEDLKTHLEAERHFIRLCFNTQPDTETFELLLANAATASFNMQKTVPSMNVDVVNGLGKLTKPFLLIYGAHDALVNPNASLKRVKELNSTSQSKIYENSGHSPFFEESTRFNNDIINFINNTMNKN</sequence>
<dbReference type="Pfam" id="PF00561">
    <property type="entry name" value="Abhydrolase_1"/>
    <property type="match status" value="1"/>
</dbReference>
<proteinExistence type="predicted"/>
<evidence type="ECO:0000259" key="2">
    <source>
        <dbReference type="Pfam" id="PF00561"/>
    </source>
</evidence>
<dbReference type="Proteomes" id="UP000253506">
    <property type="component" value="Unassembled WGS sequence"/>
</dbReference>
<dbReference type="PANTHER" id="PTHR43798:SF33">
    <property type="entry name" value="HYDROLASE, PUTATIVE (AFU_ORTHOLOGUE AFUA_2G14860)-RELATED"/>
    <property type="match status" value="1"/>
</dbReference>
<keyword evidence="6" id="KW-1185">Reference proteome</keyword>
<evidence type="ECO:0000313" key="5">
    <source>
        <dbReference type="Proteomes" id="UP000253506"/>
    </source>
</evidence>
<dbReference type="Gene3D" id="3.40.50.1820">
    <property type="entry name" value="alpha/beta hydrolase"/>
    <property type="match status" value="1"/>
</dbReference>
<reference evidence="4 5" key="1">
    <citation type="submission" date="2018-07" db="EMBL/GenBank/DDBJ databases">
        <title>Genomic Encyclopedia of Type Strains, Phase III (KMG-III): the genomes of soil and plant-associated and newly described type strains.</title>
        <authorList>
            <person name="Whitman W."/>
        </authorList>
    </citation>
    <scope>NUCLEOTIDE SEQUENCE [LARGE SCALE GENOMIC DNA]</scope>
    <source>
        <strain evidence="4 5">CECT 7731</strain>
    </source>
</reference>
<evidence type="ECO:0000313" key="6">
    <source>
        <dbReference type="Proteomes" id="UP000644167"/>
    </source>
</evidence>
<dbReference type="GO" id="GO:0016020">
    <property type="term" value="C:membrane"/>
    <property type="evidence" value="ECO:0007669"/>
    <property type="project" value="TreeGrafter"/>
</dbReference>
<dbReference type="EMBL" id="CP070273">
    <property type="protein sequence ID" value="QRV22467.1"/>
    <property type="molecule type" value="Genomic_DNA"/>
</dbReference>
<accession>A0A368ZYV6</accession>
<evidence type="ECO:0000313" key="3">
    <source>
        <dbReference type="EMBL" id="QRV22467.1"/>
    </source>
</evidence>
<keyword evidence="1" id="KW-0732">Signal</keyword>
<evidence type="ECO:0000313" key="4">
    <source>
        <dbReference type="EMBL" id="RCX02190.1"/>
    </source>
</evidence>
<dbReference type="OrthoDB" id="9779853at2"/>
<evidence type="ECO:0000256" key="1">
    <source>
        <dbReference type="SAM" id="SignalP"/>
    </source>
</evidence>
<dbReference type="InterPro" id="IPR050266">
    <property type="entry name" value="AB_hydrolase_sf"/>
</dbReference>
<dbReference type="AlphaFoldDB" id="A0A368ZYV6"/>
<dbReference type="InterPro" id="IPR000073">
    <property type="entry name" value="AB_hydrolase_1"/>
</dbReference>
<dbReference type="GO" id="GO:0016787">
    <property type="term" value="F:hydrolase activity"/>
    <property type="evidence" value="ECO:0007669"/>
    <property type="project" value="UniProtKB-KW"/>
</dbReference>
<reference evidence="3 6" key="2">
    <citation type="submission" date="2021-02" db="EMBL/GenBank/DDBJ databases">
        <title>The genome of Marinomonas foliarum JZW.</title>
        <authorList>
            <person name="Sun M."/>
        </authorList>
    </citation>
    <scope>NUCLEOTIDE SEQUENCE [LARGE SCALE GENOMIC DNA]</scope>
    <source>
        <strain evidence="3 6">JZW</strain>
    </source>
</reference>
<feature type="chain" id="PRO_5016744632" evidence="1">
    <location>
        <begin position="29"/>
        <end position="306"/>
    </location>
</feature>